<protein>
    <recommendedName>
        <fullName evidence="4">Saposin B-type domain-containing protein</fullName>
    </recommendedName>
</protein>
<evidence type="ECO:0000313" key="3">
    <source>
        <dbReference type="Proteomes" id="UP000001064"/>
    </source>
</evidence>
<dbReference type="KEGG" id="dpp:DICPUDRAFT_148436"/>
<proteinExistence type="predicted"/>
<evidence type="ECO:0008006" key="4">
    <source>
        <dbReference type="Google" id="ProtNLM"/>
    </source>
</evidence>
<dbReference type="Proteomes" id="UP000001064">
    <property type="component" value="Unassembled WGS sequence"/>
</dbReference>
<keyword evidence="1" id="KW-0732">Signal</keyword>
<sequence length="124" mass="14212">MKFLITLLVLIVLINSSFAAISILDLKQKCNNYCNSLVETGQNAAANIINHAGLETVRHAANDFEYVFPQQYNMIKTFAEYFSNDIGTCSNACKILIERELFDLNQNENQENEMNMFQIEDEDF</sequence>
<dbReference type="OMA" id="LESCEHA"/>
<accession>F0ZB46</accession>
<reference evidence="3" key="1">
    <citation type="journal article" date="2011" name="Genome Biol.">
        <title>Comparative genomics of the social amoebae Dictyostelium discoideum and Dictyostelium purpureum.</title>
        <authorList>
            <consortium name="US DOE Joint Genome Institute (JGI-PGF)"/>
            <person name="Sucgang R."/>
            <person name="Kuo A."/>
            <person name="Tian X."/>
            <person name="Salerno W."/>
            <person name="Parikh A."/>
            <person name="Feasley C.L."/>
            <person name="Dalin E."/>
            <person name="Tu H."/>
            <person name="Huang E."/>
            <person name="Barry K."/>
            <person name="Lindquist E."/>
            <person name="Shapiro H."/>
            <person name="Bruce D."/>
            <person name="Schmutz J."/>
            <person name="Salamov A."/>
            <person name="Fey P."/>
            <person name="Gaudet P."/>
            <person name="Anjard C."/>
            <person name="Babu M.M."/>
            <person name="Basu S."/>
            <person name="Bushmanova Y."/>
            <person name="van der Wel H."/>
            <person name="Katoh-Kurasawa M."/>
            <person name="Dinh C."/>
            <person name="Coutinho P.M."/>
            <person name="Saito T."/>
            <person name="Elias M."/>
            <person name="Schaap P."/>
            <person name="Kay R.R."/>
            <person name="Henrissat B."/>
            <person name="Eichinger L."/>
            <person name="Rivero F."/>
            <person name="Putnam N.H."/>
            <person name="West C.M."/>
            <person name="Loomis W.F."/>
            <person name="Chisholm R.L."/>
            <person name="Shaulsky G."/>
            <person name="Strassmann J.E."/>
            <person name="Queller D.C."/>
            <person name="Kuspa A."/>
            <person name="Grigoriev I.V."/>
        </authorList>
    </citation>
    <scope>NUCLEOTIDE SEQUENCE [LARGE SCALE GENOMIC DNA]</scope>
    <source>
        <strain evidence="3">QSDP1</strain>
    </source>
</reference>
<organism evidence="2 3">
    <name type="scientific">Dictyostelium purpureum</name>
    <name type="common">Slime mold</name>
    <dbReference type="NCBI Taxonomy" id="5786"/>
    <lineage>
        <taxon>Eukaryota</taxon>
        <taxon>Amoebozoa</taxon>
        <taxon>Evosea</taxon>
        <taxon>Eumycetozoa</taxon>
        <taxon>Dictyostelia</taxon>
        <taxon>Dictyosteliales</taxon>
        <taxon>Dictyosteliaceae</taxon>
        <taxon>Dictyostelium</taxon>
    </lineage>
</organism>
<dbReference type="FunCoup" id="F0ZB46">
    <property type="interactions" value="937"/>
</dbReference>
<dbReference type="GeneID" id="10506427"/>
<dbReference type="VEuPathDB" id="AmoebaDB:DICPUDRAFT_148436"/>
<feature type="chain" id="PRO_5003264995" description="Saposin B-type domain-containing protein" evidence="1">
    <location>
        <begin position="20"/>
        <end position="124"/>
    </location>
</feature>
<dbReference type="RefSeq" id="XP_003284649.1">
    <property type="nucleotide sequence ID" value="XM_003284601.1"/>
</dbReference>
<dbReference type="eggNOG" id="ENOG502RINY">
    <property type="taxonomic scope" value="Eukaryota"/>
</dbReference>
<dbReference type="InParanoid" id="F0ZB46"/>
<feature type="signal peptide" evidence="1">
    <location>
        <begin position="1"/>
        <end position="19"/>
    </location>
</feature>
<keyword evidence="3" id="KW-1185">Reference proteome</keyword>
<gene>
    <name evidence="2" type="ORF">DICPUDRAFT_148436</name>
</gene>
<dbReference type="EMBL" id="GL870968">
    <property type="protein sequence ID" value="EGC38855.1"/>
    <property type="molecule type" value="Genomic_DNA"/>
</dbReference>
<dbReference type="AlphaFoldDB" id="F0ZB46"/>
<evidence type="ECO:0000313" key="2">
    <source>
        <dbReference type="EMBL" id="EGC38855.1"/>
    </source>
</evidence>
<evidence type="ECO:0000256" key="1">
    <source>
        <dbReference type="SAM" id="SignalP"/>
    </source>
</evidence>
<name>F0ZB46_DICPU</name>